<gene>
    <name evidence="1" type="ORF">KCU98_g8881</name>
</gene>
<proteinExistence type="predicted"/>
<sequence length="200" mass="22761">MAAPAVQSSSEWRTIPPHIRYESTVKTTTDSRPSKSRFLDLPGELRNVIYYLVLEETTCDHILNLHDFRIPIPKVALVCKQIFREVVSVQFTKDSSEFYWQGHDSGGDLDFFVTQTLMPPADTQRWAEICAMLGAPLNFKHLVFHAPACHGTEPSASRRTWCIHVENGTARVESPIASSERECAEIWKNNMSKELSEIMH</sequence>
<name>A0A9P8JUH3_AURME</name>
<reference evidence="1" key="2">
    <citation type="submission" date="2021-08" db="EMBL/GenBank/DDBJ databases">
        <authorList>
            <person name="Gostincar C."/>
            <person name="Sun X."/>
            <person name="Song Z."/>
            <person name="Gunde-Cimerman N."/>
        </authorList>
    </citation>
    <scope>NUCLEOTIDE SEQUENCE</scope>
    <source>
        <strain evidence="1">EXF-9298</strain>
    </source>
</reference>
<protein>
    <submittedName>
        <fullName evidence="1">Uncharacterized protein</fullName>
    </submittedName>
</protein>
<dbReference type="Proteomes" id="UP000729357">
    <property type="component" value="Unassembled WGS sequence"/>
</dbReference>
<dbReference type="AlphaFoldDB" id="A0A9P8JUH3"/>
<reference evidence="1" key="1">
    <citation type="journal article" date="2021" name="J Fungi (Basel)">
        <title>Virulence traits and population genomics of the black yeast Aureobasidium melanogenum.</title>
        <authorList>
            <person name="Cernosa A."/>
            <person name="Sun X."/>
            <person name="Gostincar C."/>
            <person name="Fang C."/>
            <person name="Gunde-Cimerman N."/>
            <person name="Song Z."/>
        </authorList>
    </citation>
    <scope>NUCLEOTIDE SEQUENCE</scope>
    <source>
        <strain evidence="1">EXF-9298</strain>
    </source>
</reference>
<organism evidence="1 2">
    <name type="scientific">Aureobasidium melanogenum</name>
    <name type="common">Aureobasidium pullulans var. melanogenum</name>
    <dbReference type="NCBI Taxonomy" id="46634"/>
    <lineage>
        <taxon>Eukaryota</taxon>
        <taxon>Fungi</taxon>
        <taxon>Dikarya</taxon>
        <taxon>Ascomycota</taxon>
        <taxon>Pezizomycotina</taxon>
        <taxon>Dothideomycetes</taxon>
        <taxon>Dothideomycetidae</taxon>
        <taxon>Dothideales</taxon>
        <taxon>Saccotheciaceae</taxon>
        <taxon>Aureobasidium</taxon>
    </lineage>
</organism>
<comment type="caution">
    <text evidence="1">The sequence shown here is derived from an EMBL/GenBank/DDBJ whole genome shotgun (WGS) entry which is preliminary data.</text>
</comment>
<dbReference type="EMBL" id="JAHFXS010001154">
    <property type="protein sequence ID" value="KAG9979280.1"/>
    <property type="molecule type" value="Genomic_DNA"/>
</dbReference>
<evidence type="ECO:0000313" key="1">
    <source>
        <dbReference type="EMBL" id="KAG9979280.1"/>
    </source>
</evidence>
<feature type="non-terminal residue" evidence="1">
    <location>
        <position position="200"/>
    </location>
</feature>
<accession>A0A9P8JUH3</accession>
<keyword evidence="2" id="KW-1185">Reference proteome</keyword>
<evidence type="ECO:0000313" key="2">
    <source>
        <dbReference type="Proteomes" id="UP000729357"/>
    </source>
</evidence>